<reference evidence="1" key="1">
    <citation type="submission" date="2021-09" db="EMBL/GenBank/DDBJ databases">
        <title>Isolation and characterization of 3-chlorobenzoate degrading bacteria from soils in Shizuoka.</title>
        <authorList>
            <person name="Ifat A."/>
            <person name="Ogawa N."/>
            <person name="Kimbara K."/>
            <person name="Moriuchi R."/>
            <person name="Dohra H."/>
            <person name="Shintani M."/>
        </authorList>
    </citation>
    <scope>NUCLEOTIDE SEQUENCE</scope>
    <source>
        <strain evidence="1">19CS2-2</strain>
    </source>
</reference>
<organism evidence="1 2">
    <name type="scientific">Caballeronia novacaledonica</name>
    <dbReference type="NCBI Taxonomy" id="1544861"/>
    <lineage>
        <taxon>Bacteria</taxon>
        <taxon>Pseudomonadati</taxon>
        <taxon>Pseudomonadota</taxon>
        <taxon>Betaproteobacteria</taxon>
        <taxon>Burkholderiales</taxon>
        <taxon>Burkholderiaceae</taxon>
        <taxon>Caballeronia</taxon>
    </lineage>
</organism>
<dbReference type="EMBL" id="BPUR01000041">
    <property type="protein sequence ID" value="GJH22484.1"/>
    <property type="molecule type" value="Genomic_DNA"/>
</dbReference>
<keyword evidence="2" id="KW-1185">Reference proteome</keyword>
<name>A0ACB5R550_9BURK</name>
<dbReference type="Proteomes" id="UP001055013">
    <property type="component" value="Unassembled WGS sequence"/>
</dbReference>
<proteinExistence type="predicted"/>
<gene>
    <name evidence="1" type="ORF">CBA19CS22_38100</name>
</gene>
<evidence type="ECO:0000313" key="1">
    <source>
        <dbReference type="EMBL" id="GJH22484.1"/>
    </source>
</evidence>
<accession>A0ACB5R550</accession>
<protein>
    <submittedName>
        <fullName evidence="1">Uncharacterized protein</fullName>
    </submittedName>
</protein>
<evidence type="ECO:0000313" key="2">
    <source>
        <dbReference type="Proteomes" id="UP001055013"/>
    </source>
</evidence>
<sequence length="200" mass="21887">MTDEQIAAIRYAEAALCAMFKETTDSRKAKEVLRALLSASIADTAGAKPVAWRWRLTAEINGKQWGPGPWEYTIYPEKFESRSIYEIEPLYAATPTHSVADAPRRFTGEQIAALRVAADALIDRYAEPIREILRNAEVADAAGASENDVARVIFSNLFPRGMCPSDWDSGAILGPNNETREQFLQAARAVIAAIAKGSGK</sequence>
<comment type="caution">
    <text evidence="1">The sequence shown here is derived from an EMBL/GenBank/DDBJ whole genome shotgun (WGS) entry which is preliminary data.</text>
</comment>